<dbReference type="EMBL" id="SGPL01000182">
    <property type="protein sequence ID" value="THH15943.1"/>
    <property type="molecule type" value="Genomic_DNA"/>
</dbReference>
<accession>A0A4V3XF32</accession>
<dbReference type="SUPFAM" id="SSF53474">
    <property type="entry name" value="alpha/beta-Hydrolases"/>
    <property type="match status" value="1"/>
</dbReference>
<dbReference type="Pfam" id="PF12697">
    <property type="entry name" value="Abhydrolase_6"/>
    <property type="match status" value="1"/>
</dbReference>
<proteinExistence type="predicted"/>
<dbReference type="Gene3D" id="3.40.50.1820">
    <property type="entry name" value="alpha/beta hydrolase"/>
    <property type="match status" value="1"/>
</dbReference>
<dbReference type="InterPro" id="IPR000073">
    <property type="entry name" value="AB_hydrolase_1"/>
</dbReference>
<gene>
    <name evidence="2" type="ORF">EW146_g4608</name>
</gene>
<dbReference type="OrthoDB" id="3466517at2759"/>
<evidence type="ECO:0000259" key="1">
    <source>
        <dbReference type="Pfam" id="PF12697"/>
    </source>
</evidence>
<evidence type="ECO:0000313" key="3">
    <source>
        <dbReference type="Proteomes" id="UP000310158"/>
    </source>
</evidence>
<comment type="caution">
    <text evidence="2">The sequence shown here is derived from an EMBL/GenBank/DDBJ whole genome shotgun (WGS) entry which is preliminary data.</text>
</comment>
<dbReference type="AlphaFoldDB" id="A0A4V3XF32"/>
<feature type="domain" description="AB hydrolase-1" evidence="1">
    <location>
        <begin position="46"/>
        <end position="395"/>
    </location>
</feature>
<reference evidence="2 3" key="1">
    <citation type="submission" date="2019-02" db="EMBL/GenBank/DDBJ databases">
        <title>Genome sequencing of the rare red list fungi Bondarzewia mesenterica.</title>
        <authorList>
            <person name="Buettner E."/>
            <person name="Kellner H."/>
        </authorList>
    </citation>
    <scope>NUCLEOTIDE SEQUENCE [LARGE SCALE GENOMIC DNA]</scope>
    <source>
        <strain evidence="2 3">DSM 108281</strain>
    </source>
</reference>
<sequence>MFVLVWTRVADVGPASSKSNCVMMKHGLCALHDTGPPKGSDNYTTLVVLHGYAWHSAVFIRLLPLSEKYNSRVVLVNRRDYPGAIPFDEEELRRLNSVIPATPDAAANIKMYMKDRARELYGFLEDFVKTEEIPPSAGDTGGLVVAGWSFSTIWMTALLAHVSTFPRNDVELHRYVRRVVAYGTPYLTRFLLVADHLLMVHLSNLFRTDPPYHSLGYPPPAEFYNPLSHASLPRGEGAKLFPAWVSGYYRHGDSPSELEHRTALHEPRPTILTMSQEDVLSALHAAPTDPGGSDAILLEAGIRHGLYASLKEAALYPPTSTSLETVSKNHWPDVEVRYLWCDHSVWEMPWGTWALQAELETSKRSGKRMRNIRLVRLRGANHFAHWDQPERVFRALLENGNADDYHL</sequence>
<evidence type="ECO:0000313" key="2">
    <source>
        <dbReference type="EMBL" id="THH15943.1"/>
    </source>
</evidence>
<dbReference type="Proteomes" id="UP000310158">
    <property type="component" value="Unassembled WGS sequence"/>
</dbReference>
<keyword evidence="3" id="KW-1185">Reference proteome</keyword>
<dbReference type="InterPro" id="IPR029058">
    <property type="entry name" value="AB_hydrolase_fold"/>
</dbReference>
<name>A0A4V3XF32_9AGAM</name>
<protein>
    <recommendedName>
        <fullName evidence="1">AB hydrolase-1 domain-containing protein</fullName>
    </recommendedName>
</protein>
<organism evidence="2 3">
    <name type="scientific">Bondarzewia mesenterica</name>
    <dbReference type="NCBI Taxonomy" id="1095465"/>
    <lineage>
        <taxon>Eukaryota</taxon>
        <taxon>Fungi</taxon>
        <taxon>Dikarya</taxon>
        <taxon>Basidiomycota</taxon>
        <taxon>Agaricomycotina</taxon>
        <taxon>Agaricomycetes</taxon>
        <taxon>Russulales</taxon>
        <taxon>Bondarzewiaceae</taxon>
        <taxon>Bondarzewia</taxon>
    </lineage>
</organism>